<organism evidence="3 4">
    <name type="scientific">Ochrobactrum quorumnocens</name>
    <dbReference type="NCBI Taxonomy" id="271865"/>
    <lineage>
        <taxon>Bacteria</taxon>
        <taxon>Pseudomonadati</taxon>
        <taxon>Pseudomonadota</taxon>
        <taxon>Alphaproteobacteria</taxon>
        <taxon>Hyphomicrobiales</taxon>
        <taxon>Brucellaceae</taxon>
        <taxon>Brucella/Ochrobactrum group</taxon>
        <taxon>Ochrobactrum</taxon>
    </lineage>
</organism>
<dbReference type="AlphaFoldDB" id="A0A248UPH2"/>
<comment type="similarity">
    <text evidence="1 2">Belongs to the short-chain dehydrogenases/reductases (SDR) family.</text>
</comment>
<sequence>MSSVPERGVLITGSALGLGLELAWVFAKAGNRIFLTDIRSEVNDVAAVLADATGQSVGAAALDLSHQGAADQLVEQAKSHLGTVDILINNAVIRKISPVQSLADADWDTAVEVNLSAPFRLIRACLPDMQEHGWGRIINVASVYSLIALAGRVDYVTTKHAMIGLTRTVALELASTAITCNAICPGLMATESALGRIKVLAAEKGLSEEAATELFLSTRQPGGKFIPMDTVTALALFLCGTASEGINGAAIPVDNGWSFA</sequence>
<dbReference type="KEGG" id="och:CES85_3511"/>
<dbReference type="PROSITE" id="PS00061">
    <property type="entry name" value="ADH_SHORT"/>
    <property type="match status" value="1"/>
</dbReference>
<dbReference type="OrthoDB" id="7568484at2"/>
<dbReference type="Gene3D" id="3.40.50.720">
    <property type="entry name" value="NAD(P)-binding Rossmann-like Domain"/>
    <property type="match status" value="1"/>
</dbReference>
<dbReference type="RefSeq" id="WP_095448585.1">
    <property type="nucleotide sequence ID" value="NZ_CP022605.1"/>
</dbReference>
<dbReference type="PRINTS" id="PR00080">
    <property type="entry name" value="SDRFAMILY"/>
</dbReference>
<protein>
    <submittedName>
        <fullName evidence="3">KR domain protein</fullName>
    </submittedName>
</protein>
<evidence type="ECO:0000256" key="1">
    <source>
        <dbReference type="ARBA" id="ARBA00006484"/>
    </source>
</evidence>
<geneLocation type="plasmid" evidence="3 4">
    <name>unnamed1</name>
</geneLocation>
<evidence type="ECO:0000256" key="2">
    <source>
        <dbReference type="RuleBase" id="RU000363"/>
    </source>
</evidence>
<dbReference type="PANTHER" id="PTHR42879">
    <property type="entry name" value="3-OXOACYL-(ACYL-CARRIER-PROTEIN) REDUCTASE"/>
    <property type="match status" value="1"/>
</dbReference>
<dbReference type="InterPro" id="IPR002347">
    <property type="entry name" value="SDR_fam"/>
</dbReference>
<evidence type="ECO:0000313" key="4">
    <source>
        <dbReference type="Proteomes" id="UP000215256"/>
    </source>
</evidence>
<dbReference type="Proteomes" id="UP000215256">
    <property type="component" value="Plasmid unnamed1"/>
</dbReference>
<reference evidence="3 4" key="1">
    <citation type="submission" date="2017-07" db="EMBL/GenBank/DDBJ databases">
        <title>Phylogenetic study on the rhizospheric bacterium Ochrobactrum sp. A44.</title>
        <authorList>
            <person name="Krzyzanowska D.M."/>
            <person name="Ossowicki A."/>
            <person name="Rajewska M."/>
            <person name="Maciag T."/>
            <person name="Kaczynski Z."/>
            <person name="Czerwicka M."/>
            <person name="Jafra S."/>
        </authorList>
    </citation>
    <scope>NUCLEOTIDE SEQUENCE [LARGE SCALE GENOMIC DNA]</scope>
    <source>
        <strain evidence="3 4">A44</strain>
        <plasmid evidence="3 4">unnamed1</plasmid>
    </source>
</reference>
<evidence type="ECO:0000313" key="3">
    <source>
        <dbReference type="EMBL" id="ASV88291.1"/>
    </source>
</evidence>
<dbReference type="PRINTS" id="PR00081">
    <property type="entry name" value="GDHRDH"/>
</dbReference>
<dbReference type="FunFam" id="3.40.50.720:FF:000084">
    <property type="entry name" value="Short-chain dehydrogenase reductase"/>
    <property type="match status" value="1"/>
</dbReference>
<dbReference type="PANTHER" id="PTHR42879:SF2">
    <property type="entry name" value="3-OXOACYL-[ACYL-CARRIER-PROTEIN] REDUCTASE FABG"/>
    <property type="match status" value="1"/>
</dbReference>
<dbReference type="EMBL" id="CP022605">
    <property type="protein sequence ID" value="ASV88291.1"/>
    <property type="molecule type" value="Genomic_DNA"/>
</dbReference>
<proteinExistence type="inferred from homology"/>
<dbReference type="InterPro" id="IPR050259">
    <property type="entry name" value="SDR"/>
</dbReference>
<dbReference type="SUPFAM" id="SSF51735">
    <property type="entry name" value="NAD(P)-binding Rossmann-fold domains"/>
    <property type="match status" value="1"/>
</dbReference>
<dbReference type="Pfam" id="PF00106">
    <property type="entry name" value="adh_short"/>
    <property type="match status" value="1"/>
</dbReference>
<dbReference type="InterPro" id="IPR036291">
    <property type="entry name" value="NAD(P)-bd_dom_sf"/>
</dbReference>
<dbReference type="InterPro" id="IPR020904">
    <property type="entry name" value="Sc_DH/Rdtase_CS"/>
</dbReference>
<dbReference type="GO" id="GO:0032787">
    <property type="term" value="P:monocarboxylic acid metabolic process"/>
    <property type="evidence" value="ECO:0007669"/>
    <property type="project" value="UniProtKB-ARBA"/>
</dbReference>
<accession>A0A248UPH2</accession>
<name>A0A248UPH2_9HYPH</name>
<keyword evidence="3" id="KW-0614">Plasmid</keyword>
<gene>
    <name evidence="3" type="ORF">CES85_3511</name>
</gene>